<dbReference type="SUPFAM" id="SSF116734">
    <property type="entry name" value="DNA methylase specificity domain"/>
    <property type="match status" value="1"/>
</dbReference>
<dbReference type="AlphaFoldDB" id="A0A2C9DYI1"/>
<organism evidence="6 7">
    <name type="scientific">Ureaplasma parvum serovar 3 (strain ATCC 27815 / 27 / NCTC 11736)</name>
    <dbReference type="NCBI Taxonomy" id="505682"/>
    <lineage>
        <taxon>Bacteria</taxon>
        <taxon>Bacillati</taxon>
        <taxon>Mycoplasmatota</taxon>
        <taxon>Mycoplasmoidales</taxon>
        <taxon>Mycoplasmoidaceae</taxon>
        <taxon>Ureaplasma</taxon>
    </lineage>
</organism>
<dbReference type="EMBL" id="CP000942">
    <property type="protein sequence ID" value="ACA32974.1"/>
    <property type="molecule type" value="Genomic_DNA"/>
</dbReference>
<dbReference type="PANTHER" id="PTHR43140">
    <property type="entry name" value="TYPE-1 RESTRICTION ENZYME ECOKI SPECIFICITY PROTEIN"/>
    <property type="match status" value="1"/>
</dbReference>
<accession>A0A2C9DYI1</accession>
<dbReference type="InterPro" id="IPR051212">
    <property type="entry name" value="Type-I_RE_S_subunit"/>
</dbReference>
<dbReference type="KEGG" id="upa:UPA3_0100"/>
<dbReference type="GO" id="GO:0009307">
    <property type="term" value="P:DNA restriction-modification system"/>
    <property type="evidence" value="ECO:0007669"/>
    <property type="project" value="UniProtKB-KW"/>
</dbReference>
<dbReference type="REBASE" id="17455">
    <property type="entry name" value="S.Upa3ORF101P"/>
</dbReference>
<name>A0A2C9DYI1_UREP2</name>
<dbReference type="InterPro" id="IPR044946">
    <property type="entry name" value="Restrct_endonuc_typeI_TRD_sf"/>
</dbReference>
<dbReference type="Pfam" id="PF01420">
    <property type="entry name" value="Methylase_S"/>
    <property type="match status" value="1"/>
</dbReference>
<comment type="similarity">
    <text evidence="1">Belongs to the type-I restriction system S methylase family.</text>
</comment>
<evidence type="ECO:0000256" key="4">
    <source>
        <dbReference type="ARBA" id="ARBA00038652"/>
    </source>
</evidence>
<dbReference type="PANTHER" id="PTHR43140:SF1">
    <property type="entry name" value="TYPE I RESTRICTION ENZYME ECOKI SPECIFICITY SUBUNIT"/>
    <property type="match status" value="1"/>
</dbReference>
<evidence type="ECO:0000259" key="5">
    <source>
        <dbReference type="Pfam" id="PF01420"/>
    </source>
</evidence>
<evidence type="ECO:0000313" key="6">
    <source>
        <dbReference type="EMBL" id="ACA32974.1"/>
    </source>
</evidence>
<dbReference type="Gene3D" id="3.90.220.20">
    <property type="entry name" value="DNA methylase specificity domains"/>
    <property type="match status" value="1"/>
</dbReference>
<sequence>MSNVMQEIIIPIPPISIQNKIVEILDKLETYTKDINTGLPLEIEQRKKQYEYYRNKLLDFDNIARERES</sequence>
<feature type="domain" description="Type I restriction modification DNA specificity" evidence="5">
    <location>
        <begin position="4"/>
        <end position="45"/>
    </location>
</feature>
<proteinExistence type="inferred from homology"/>
<dbReference type="InterPro" id="IPR000055">
    <property type="entry name" value="Restrct_endonuc_typeI_TRD"/>
</dbReference>
<reference evidence="6 7" key="1">
    <citation type="submission" date="2008-02" db="EMBL/GenBank/DDBJ databases">
        <title>Genome sequence of Ureaplasma parvum serovar 3.</title>
        <authorList>
            <person name="Methe B.A."/>
            <person name="Glass J."/>
            <person name="Waites K."/>
            <person name="Shrivastava S."/>
        </authorList>
    </citation>
    <scope>NUCLEOTIDE SEQUENCE [LARGE SCALE GENOMIC DNA]</scope>
    <source>
        <strain evidence="7">ATCC 27815 / 27 / NCTC 11736</strain>
    </source>
</reference>
<protein>
    <submittedName>
        <fullName evidence="6">Conserved domain protein</fullName>
    </submittedName>
</protein>
<dbReference type="GO" id="GO:0003677">
    <property type="term" value="F:DNA binding"/>
    <property type="evidence" value="ECO:0007669"/>
    <property type="project" value="UniProtKB-KW"/>
</dbReference>
<keyword evidence="3" id="KW-0238">DNA-binding</keyword>
<comment type="subunit">
    <text evidence="4">The methyltransferase is composed of M and S polypeptides.</text>
</comment>
<evidence type="ECO:0000256" key="3">
    <source>
        <dbReference type="ARBA" id="ARBA00023125"/>
    </source>
</evidence>
<keyword evidence="2" id="KW-0680">Restriction system</keyword>
<dbReference type="HOGENOM" id="CLU_021095_11_1_14"/>
<gene>
    <name evidence="6" type="ordered locus">UPA3_0100</name>
</gene>
<evidence type="ECO:0000313" key="7">
    <source>
        <dbReference type="Proteomes" id="UP000002162"/>
    </source>
</evidence>
<evidence type="ECO:0000256" key="1">
    <source>
        <dbReference type="ARBA" id="ARBA00010923"/>
    </source>
</evidence>
<evidence type="ECO:0000256" key="2">
    <source>
        <dbReference type="ARBA" id="ARBA00022747"/>
    </source>
</evidence>
<dbReference type="Proteomes" id="UP000002162">
    <property type="component" value="Chromosome"/>
</dbReference>